<evidence type="ECO:0000256" key="1">
    <source>
        <dbReference type="ARBA" id="ARBA00004651"/>
    </source>
</evidence>
<evidence type="ECO:0000256" key="5">
    <source>
        <dbReference type="ARBA" id="ARBA00022989"/>
    </source>
</evidence>
<keyword evidence="10" id="KW-1185">Reference proteome</keyword>
<dbReference type="PANTHER" id="PTHR30353">
    <property type="entry name" value="INNER MEMBRANE PROTEIN DEDA-RELATED"/>
    <property type="match status" value="1"/>
</dbReference>
<keyword evidence="3 7" id="KW-1003">Cell membrane</keyword>
<evidence type="ECO:0000313" key="9">
    <source>
        <dbReference type="EMBL" id="MFC1417747.1"/>
    </source>
</evidence>
<comment type="similarity">
    <text evidence="2 7">Belongs to the DedA family.</text>
</comment>
<keyword evidence="4 7" id="KW-0812">Transmembrane</keyword>
<evidence type="ECO:0000256" key="7">
    <source>
        <dbReference type="RuleBase" id="RU367016"/>
    </source>
</evidence>
<feature type="transmembrane region" description="Helical" evidence="7">
    <location>
        <begin position="45"/>
        <end position="63"/>
    </location>
</feature>
<protein>
    <submittedName>
        <fullName evidence="9">DedA family protein</fullName>
    </submittedName>
</protein>
<proteinExistence type="inferred from homology"/>
<accession>A0ABV6VVE3</accession>
<comment type="caution">
    <text evidence="9">The sequence shown here is derived from an EMBL/GenBank/DDBJ whole genome shotgun (WGS) entry which is preliminary data.</text>
</comment>
<dbReference type="Proteomes" id="UP001592531">
    <property type="component" value="Unassembled WGS sequence"/>
</dbReference>
<feature type="transmembrane region" description="Helical" evidence="7">
    <location>
        <begin position="187"/>
        <end position="208"/>
    </location>
</feature>
<gene>
    <name evidence="9" type="ORF">ACEZDE_13975</name>
</gene>
<feature type="transmembrane region" description="Helical" evidence="7">
    <location>
        <begin position="70"/>
        <end position="89"/>
    </location>
</feature>
<keyword evidence="5 7" id="KW-1133">Transmembrane helix</keyword>
<feature type="transmembrane region" description="Helical" evidence="7">
    <location>
        <begin position="128"/>
        <end position="147"/>
    </location>
</feature>
<feature type="domain" description="VTT" evidence="8">
    <location>
        <begin position="50"/>
        <end position="174"/>
    </location>
</feature>
<evidence type="ECO:0000313" key="10">
    <source>
        <dbReference type="Proteomes" id="UP001592531"/>
    </source>
</evidence>
<dbReference type="EMBL" id="JBHFAB010000008">
    <property type="protein sequence ID" value="MFC1417747.1"/>
    <property type="molecule type" value="Genomic_DNA"/>
</dbReference>
<dbReference type="RefSeq" id="WP_380536091.1">
    <property type="nucleotide sequence ID" value="NZ_JBHFAB010000008.1"/>
</dbReference>
<dbReference type="InterPro" id="IPR032816">
    <property type="entry name" value="VTT_dom"/>
</dbReference>
<dbReference type="Pfam" id="PF09335">
    <property type="entry name" value="VTT_dom"/>
    <property type="match status" value="1"/>
</dbReference>
<dbReference type="PANTHER" id="PTHR30353:SF15">
    <property type="entry name" value="INNER MEMBRANE PROTEIN YABI"/>
    <property type="match status" value="1"/>
</dbReference>
<dbReference type="InterPro" id="IPR032818">
    <property type="entry name" value="DedA-like"/>
</dbReference>
<name>A0ABV6VVE3_9ACTN</name>
<keyword evidence="6 7" id="KW-0472">Membrane</keyword>
<comment type="subcellular location">
    <subcellularLocation>
        <location evidence="1 7">Cell membrane</location>
        <topology evidence="1 7">Multi-pass membrane protein</topology>
    </subcellularLocation>
</comment>
<evidence type="ECO:0000256" key="6">
    <source>
        <dbReference type="ARBA" id="ARBA00023136"/>
    </source>
</evidence>
<sequence length="229" mass="24973">MDGSTRIPQTRGRPMGAITDWLGSLSGPVVYAVVFALVFCEDALFVGFVLPGETAVVLAGVLASQSKVSVWWLAAVVVLAAVAGDSVGYEVGHRFGPRILTTRPLRGHQERIAKAQDLIRRRGPEAVFLGRFIAFFRAMMPALAGISHMPYRRFLLFNALGGLAWGVGYTLLGYFAGNAYSRIEAQVGHYVAIGLAVVVVAALVVWHLRRRRRTRASDADQHDDPGRDR</sequence>
<evidence type="ECO:0000256" key="3">
    <source>
        <dbReference type="ARBA" id="ARBA00022475"/>
    </source>
</evidence>
<feature type="transmembrane region" description="Helical" evidence="7">
    <location>
        <begin position="154"/>
        <end position="175"/>
    </location>
</feature>
<reference evidence="9 10" key="1">
    <citation type="submission" date="2024-09" db="EMBL/GenBank/DDBJ databases">
        <authorList>
            <person name="Lee S.D."/>
        </authorList>
    </citation>
    <scope>NUCLEOTIDE SEQUENCE [LARGE SCALE GENOMIC DNA]</scope>
    <source>
        <strain evidence="9 10">N8-3</strain>
    </source>
</reference>
<evidence type="ECO:0000259" key="8">
    <source>
        <dbReference type="Pfam" id="PF09335"/>
    </source>
</evidence>
<feature type="transmembrane region" description="Helical" evidence="7">
    <location>
        <begin position="21"/>
        <end position="39"/>
    </location>
</feature>
<organism evidence="9 10">
    <name type="scientific">Streptacidiphilus cavernicola</name>
    <dbReference type="NCBI Taxonomy" id="3342716"/>
    <lineage>
        <taxon>Bacteria</taxon>
        <taxon>Bacillati</taxon>
        <taxon>Actinomycetota</taxon>
        <taxon>Actinomycetes</taxon>
        <taxon>Kitasatosporales</taxon>
        <taxon>Streptomycetaceae</taxon>
        <taxon>Streptacidiphilus</taxon>
    </lineage>
</organism>
<evidence type="ECO:0000256" key="2">
    <source>
        <dbReference type="ARBA" id="ARBA00010792"/>
    </source>
</evidence>
<evidence type="ECO:0000256" key="4">
    <source>
        <dbReference type="ARBA" id="ARBA00022692"/>
    </source>
</evidence>